<dbReference type="EMBL" id="MSZX01000012">
    <property type="protein sequence ID" value="OPA74107.1"/>
    <property type="molecule type" value="Genomic_DNA"/>
</dbReference>
<gene>
    <name evidence="1" type="ORF">BVG16_25495</name>
</gene>
<dbReference type="OrthoDB" id="2539239at2"/>
<evidence type="ECO:0000313" key="2">
    <source>
        <dbReference type="Proteomes" id="UP000190188"/>
    </source>
</evidence>
<dbReference type="AlphaFoldDB" id="A0A1T2X2P1"/>
<dbReference type="GO" id="GO:0005975">
    <property type="term" value="P:carbohydrate metabolic process"/>
    <property type="evidence" value="ECO:0007669"/>
    <property type="project" value="InterPro"/>
</dbReference>
<dbReference type="STRING" id="1324314.BVG16_25495"/>
<sequence length="399" mass="45665">MIIKPCKWYGNADSPVMFMIDDLANTWVDTNRNGVLDLGEDWGYFKDRDNSSFRYLTERILQHFPHLKVTFFVPVGMRAGMIKNALIRTVSKCINADKESKRFFKQIHDHPNYELAYHGTTHGIVGPHAADFIQEWETFQSVDEALSQMGKGVDIYYDAIGQKPRGGKYCGYKGNEYSDDSIDLAGFSWWCRYWNRGHGRGGDKTIAGPDEDPLMNYDIKRFGESAVIDIPSTLDGGLLRGASQNNYPVAKTMKRFLKKSLVRWKLREIDFLLEHKLVISIQEHIAPSRDDGKRQSPNIFDDTDSLLGIFEYLRGKNVWYCTGSELADYVNVRDYLSITQKSEDTFKFNDDLKYSNHNITLSFSELNPFKIILPNHSIIDVTDGVASLPVMKGEYTIVI</sequence>
<dbReference type="SUPFAM" id="SSF88713">
    <property type="entry name" value="Glycoside hydrolase/deacetylase"/>
    <property type="match status" value="1"/>
</dbReference>
<dbReference type="Proteomes" id="UP000190188">
    <property type="component" value="Unassembled WGS sequence"/>
</dbReference>
<dbReference type="InterPro" id="IPR011330">
    <property type="entry name" value="Glyco_hydro/deAcase_b/a-brl"/>
</dbReference>
<proteinExistence type="predicted"/>
<protein>
    <recommendedName>
        <fullName evidence="3">NodB homology domain-containing protein</fullName>
    </recommendedName>
</protein>
<accession>A0A1T2X2P1</accession>
<name>A0A1T2X2P1_9BACL</name>
<evidence type="ECO:0000313" key="1">
    <source>
        <dbReference type="EMBL" id="OPA74107.1"/>
    </source>
</evidence>
<keyword evidence="2" id="KW-1185">Reference proteome</keyword>
<dbReference type="Gene3D" id="3.20.20.370">
    <property type="entry name" value="Glycoside hydrolase/deacetylase"/>
    <property type="match status" value="1"/>
</dbReference>
<reference evidence="1 2" key="1">
    <citation type="submission" date="2017-01" db="EMBL/GenBank/DDBJ databases">
        <title>Genome analysis of Paenibacillus selenitrireducens ES3-24.</title>
        <authorList>
            <person name="Xu D."/>
            <person name="Yao R."/>
            <person name="Zheng S."/>
        </authorList>
    </citation>
    <scope>NUCLEOTIDE SEQUENCE [LARGE SCALE GENOMIC DNA]</scope>
    <source>
        <strain evidence="1 2">ES3-24</strain>
    </source>
</reference>
<evidence type="ECO:0008006" key="3">
    <source>
        <dbReference type="Google" id="ProtNLM"/>
    </source>
</evidence>
<organism evidence="1 2">
    <name type="scientific">Paenibacillus selenitireducens</name>
    <dbReference type="NCBI Taxonomy" id="1324314"/>
    <lineage>
        <taxon>Bacteria</taxon>
        <taxon>Bacillati</taxon>
        <taxon>Bacillota</taxon>
        <taxon>Bacilli</taxon>
        <taxon>Bacillales</taxon>
        <taxon>Paenibacillaceae</taxon>
        <taxon>Paenibacillus</taxon>
    </lineage>
</organism>
<comment type="caution">
    <text evidence="1">The sequence shown here is derived from an EMBL/GenBank/DDBJ whole genome shotgun (WGS) entry which is preliminary data.</text>
</comment>
<dbReference type="RefSeq" id="WP_078502024.1">
    <property type="nucleotide sequence ID" value="NZ_MSZX01000012.1"/>
</dbReference>